<dbReference type="CDD" id="cd00082">
    <property type="entry name" value="HisKA"/>
    <property type="match status" value="1"/>
</dbReference>
<dbReference type="FunFam" id="3.30.565.10:FF:000006">
    <property type="entry name" value="Sensor histidine kinase WalK"/>
    <property type="match status" value="1"/>
</dbReference>
<keyword evidence="4" id="KW-0808">Transferase</keyword>
<keyword evidence="6" id="KW-0902">Two-component regulatory system</keyword>
<accession>A0A1I1J8S7</accession>
<dbReference type="EMBL" id="FOLH01000006">
    <property type="protein sequence ID" value="SFC44521.1"/>
    <property type="molecule type" value="Genomic_DNA"/>
</dbReference>
<dbReference type="SUPFAM" id="SSF47384">
    <property type="entry name" value="Homodimeric domain of signal transducing histidine kinase"/>
    <property type="match status" value="1"/>
</dbReference>
<dbReference type="AlphaFoldDB" id="A0A1I1J8S7"/>
<evidence type="ECO:0000256" key="4">
    <source>
        <dbReference type="ARBA" id="ARBA00022679"/>
    </source>
</evidence>
<comment type="catalytic activity">
    <reaction evidence="1">
        <text>ATP + protein L-histidine = ADP + protein N-phospho-L-histidine.</text>
        <dbReference type="EC" id="2.7.13.3"/>
    </reaction>
</comment>
<dbReference type="Gene3D" id="3.30.450.20">
    <property type="entry name" value="PAS domain"/>
    <property type="match status" value="1"/>
</dbReference>
<dbReference type="PANTHER" id="PTHR43711:SF1">
    <property type="entry name" value="HISTIDINE KINASE 1"/>
    <property type="match status" value="1"/>
</dbReference>
<dbReference type="PROSITE" id="PS50109">
    <property type="entry name" value="HIS_KIN"/>
    <property type="match status" value="1"/>
</dbReference>
<dbReference type="FunFam" id="1.10.287.130:FF:000001">
    <property type="entry name" value="Two-component sensor histidine kinase"/>
    <property type="match status" value="1"/>
</dbReference>
<evidence type="ECO:0000256" key="6">
    <source>
        <dbReference type="ARBA" id="ARBA00023012"/>
    </source>
</evidence>
<name>A0A1I1J8S7_9GAMM</name>
<dbReference type="InterPro" id="IPR004358">
    <property type="entry name" value="Sig_transdc_His_kin-like_C"/>
</dbReference>
<dbReference type="SMART" id="SM00387">
    <property type="entry name" value="HATPase_c"/>
    <property type="match status" value="1"/>
</dbReference>
<dbReference type="GO" id="GO:0005886">
    <property type="term" value="C:plasma membrane"/>
    <property type="evidence" value="ECO:0007669"/>
    <property type="project" value="UniProtKB-ARBA"/>
</dbReference>
<dbReference type="InterPro" id="IPR050736">
    <property type="entry name" value="Sensor_HK_Regulatory"/>
</dbReference>
<reference evidence="10 11" key="1">
    <citation type="submission" date="2016-10" db="EMBL/GenBank/DDBJ databases">
        <authorList>
            <person name="de Groot N.N."/>
        </authorList>
    </citation>
    <scope>NUCLEOTIDE SEQUENCE [LARGE SCALE GENOMIC DNA]</scope>
    <source>
        <strain evidence="10 11">DSM 18438</strain>
    </source>
</reference>
<dbReference type="Gene3D" id="6.10.340.10">
    <property type="match status" value="1"/>
</dbReference>
<dbReference type="InterPro" id="IPR036097">
    <property type="entry name" value="HisK_dim/P_sf"/>
</dbReference>
<organism evidence="10 11">
    <name type="scientific">Marinospirillum celere</name>
    <dbReference type="NCBI Taxonomy" id="1122252"/>
    <lineage>
        <taxon>Bacteria</taxon>
        <taxon>Pseudomonadati</taxon>
        <taxon>Pseudomonadota</taxon>
        <taxon>Gammaproteobacteria</taxon>
        <taxon>Oceanospirillales</taxon>
        <taxon>Oceanospirillaceae</taxon>
        <taxon>Marinospirillum</taxon>
    </lineage>
</organism>
<keyword evidence="5 10" id="KW-0418">Kinase</keyword>
<dbReference type="EC" id="2.7.13.3" evidence="2"/>
<dbReference type="Proteomes" id="UP000199058">
    <property type="component" value="Unassembled WGS sequence"/>
</dbReference>
<dbReference type="Pfam" id="PF02518">
    <property type="entry name" value="HATPase_c"/>
    <property type="match status" value="1"/>
</dbReference>
<dbReference type="STRING" id="1122252.SAMN05660443_2657"/>
<dbReference type="PANTHER" id="PTHR43711">
    <property type="entry name" value="TWO-COMPONENT HISTIDINE KINASE"/>
    <property type="match status" value="1"/>
</dbReference>
<evidence type="ECO:0000256" key="3">
    <source>
        <dbReference type="ARBA" id="ARBA00022553"/>
    </source>
</evidence>
<evidence type="ECO:0000256" key="8">
    <source>
        <dbReference type="SAM" id="Phobius"/>
    </source>
</evidence>
<keyword evidence="7 8" id="KW-0472">Membrane</keyword>
<keyword evidence="11" id="KW-1185">Reference proteome</keyword>
<dbReference type="GO" id="GO:0000155">
    <property type="term" value="F:phosphorelay sensor kinase activity"/>
    <property type="evidence" value="ECO:0007669"/>
    <property type="project" value="InterPro"/>
</dbReference>
<proteinExistence type="predicted"/>
<evidence type="ECO:0000256" key="2">
    <source>
        <dbReference type="ARBA" id="ARBA00012438"/>
    </source>
</evidence>
<gene>
    <name evidence="10" type="ORF">SAMN05660443_2657</name>
</gene>
<dbReference type="SMART" id="SM00388">
    <property type="entry name" value="HisKA"/>
    <property type="match status" value="1"/>
</dbReference>
<evidence type="ECO:0000313" key="11">
    <source>
        <dbReference type="Proteomes" id="UP000199058"/>
    </source>
</evidence>
<evidence type="ECO:0000256" key="5">
    <source>
        <dbReference type="ARBA" id="ARBA00022777"/>
    </source>
</evidence>
<dbReference type="CDD" id="cd16922">
    <property type="entry name" value="HATPase_EvgS-ArcB-TorS-like"/>
    <property type="match status" value="1"/>
</dbReference>
<dbReference type="SUPFAM" id="SSF55874">
    <property type="entry name" value="ATPase domain of HSP90 chaperone/DNA topoisomerase II/histidine kinase"/>
    <property type="match status" value="1"/>
</dbReference>
<dbReference type="InterPro" id="IPR005467">
    <property type="entry name" value="His_kinase_dom"/>
</dbReference>
<dbReference type="Gene3D" id="3.30.565.10">
    <property type="entry name" value="Histidine kinase-like ATPase, C-terminal domain"/>
    <property type="match status" value="1"/>
</dbReference>
<dbReference type="Gene3D" id="1.10.287.130">
    <property type="match status" value="1"/>
</dbReference>
<evidence type="ECO:0000259" key="9">
    <source>
        <dbReference type="PROSITE" id="PS50109"/>
    </source>
</evidence>
<feature type="domain" description="Histidine kinase" evidence="9">
    <location>
        <begin position="267"/>
        <end position="486"/>
    </location>
</feature>
<keyword evidence="8" id="KW-1133">Transmembrane helix</keyword>
<dbReference type="InterPro" id="IPR036890">
    <property type="entry name" value="HATPase_C_sf"/>
</dbReference>
<dbReference type="InterPro" id="IPR003594">
    <property type="entry name" value="HATPase_dom"/>
</dbReference>
<protein>
    <recommendedName>
        <fullName evidence="2">histidine kinase</fullName>
        <ecNumber evidence="2">2.7.13.3</ecNumber>
    </recommendedName>
</protein>
<sequence>MVDYHLLRLRKNLKYCPELVDHYNYADRPFVSEALESLEPVRSAPFLGRRTQIPLIAFNVPVVENGEVYGVLLGTHELLNNVTFAGLSRNFTQFGKVGALYIVDGDNNLYAASGDQQRALTPVQIEDHKLLTASLQAEEPYGEVIDSKGNTWVFSKAALPFMDWTVLHLLSEDEVLAPAEQLLQRYLLMLLLMLIIACMMILLMVRYLLQPVRYAIAQLHSVVAEDETYRPFNSEVQGEIGQLMVAFDSLQEWRNQKERLADELISIVSHELRTPLTSIQGALDLLNSGGLALDREKQNELLGLAHRNSRRLASLVDDLLDMAAIKRGQLHIHSEQTALSPLLEAAAASLACSLASRQQQLLKVLPDANVLVEVDPKRLLQVMTNLINNASKFAPESSVIRLEAHCDKEFVRLEVIDQGPGIDEKDRDHIFQRFAQADASAKRQHGGSGLGLAISKELTEVMGGQLWVESAKPVGSRFCVQLPRRPRIKV</sequence>
<dbReference type="InterPro" id="IPR003661">
    <property type="entry name" value="HisK_dim/P_dom"/>
</dbReference>
<keyword evidence="3" id="KW-0597">Phosphoprotein</keyword>
<evidence type="ECO:0000313" key="10">
    <source>
        <dbReference type="EMBL" id="SFC44521.1"/>
    </source>
</evidence>
<feature type="transmembrane region" description="Helical" evidence="8">
    <location>
        <begin position="186"/>
        <end position="209"/>
    </location>
</feature>
<dbReference type="Pfam" id="PF00512">
    <property type="entry name" value="HisKA"/>
    <property type="match status" value="1"/>
</dbReference>
<evidence type="ECO:0000256" key="7">
    <source>
        <dbReference type="ARBA" id="ARBA00023136"/>
    </source>
</evidence>
<evidence type="ECO:0000256" key="1">
    <source>
        <dbReference type="ARBA" id="ARBA00000085"/>
    </source>
</evidence>
<dbReference type="PRINTS" id="PR00344">
    <property type="entry name" value="BCTRLSENSOR"/>
</dbReference>
<keyword evidence="8" id="KW-0812">Transmembrane</keyword>